<accession>A0A5K7NIT0</accession>
<dbReference type="GeneID" id="80020149"/>
<gene>
    <name evidence="1" type="primary">17</name>
    <name evidence="1" type="ORF">SEA_SPARTOI_17</name>
</gene>
<dbReference type="Proteomes" id="UP000325457">
    <property type="component" value="Segment"/>
</dbReference>
<reference evidence="1 2" key="1">
    <citation type="submission" date="2018-10" db="EMBL/GenBank/DDBJ databases">
        <authorList>
            <person name="Smith K."/>
            <person name="Ring A."/>
            <person name="Cross T."/>
            <person name="Beshay M."/>
            <person name="Miah F."/>
            <person name="Nowoslaski J."/>
            <person name="Mia S."/>
            <person name="Micha L."/>
            <person name="Baxter C."/>
            <person name="Ahmad Z."/>
            <person name="Sunnen C.N."/>
            <person name="Janetopoulos C."/>
            <person name="Garlena R.A."/>
            <person name="Russell D.A."/>
            <person name="Pope W.H."/>
            <person name="Jacobs-Sera D."/>
            <person name="Hatfull G.F."/>
        </authorList>
    </citation>
    <scope>NUCLEOTIDE SEQUENCE [LARGE SCALE GENOMIC DNA]</scope>
</reference>
<dbReference type="RefSeq" id="YP_010755493.1">
    <property type="nucleotide sequence ID" value="NC_073471.1"/>
</dbReference>
<dbReference type="KEGG" id="vg:80020149"/>
<keyword evidence="2" id="KW-1185">Reference proteome</keyword>
<dbReference type="EMBL" id="MK061416">
    <property type="protein sequence ID" value="AZF88201.1"/>
    <property type="molecule type" value="Genomic_DNA"/>
</dbReference>
<evidence type="ECO:0000313" key="2">
    <source>
        <dbReference type="Proteomes" id="UP000325457"/>
    </source>
</evidence>
<name>A0A5K7NIT0_9CAUD</name>
<evidence type="ECO:0000313" key="1">
    <source>
        <dbReference type="EMBL" id="AZF88201.1"/>
    </source>
</evidence>
<organism evidence="1 2">
    <name type="scientific">Rothia phage Spartoi</name>
    <dbReference type="NCBI Taxonomy" id="2483661"/>
    <lineage>
        <taxon>Viruses</taxon>
        <taxon>Duplodnaviria</taxon>
        <taxon>Heunggongvirae</taxon>
        <taxon>Uroviricota</taxon>
        <taxon>Caudoviricetes</taxon>
        <taxon>Spartoivirus</taxon>
        <taxon>Spartoivirus spartoi</taxon>
    </lineage>
</organism>
<sequence>MAFKFYFLNLSTGDIGAPIEPESGGSFTIPLNGVEELSFTVQKKDLKTKSFEWYTPPQGGVLLTHTAADGAEHPIIAGYVQDWGKETLHTLELKVKGIREIFENRTIWEHLEYRGTTLGSIAWELCKHAMDRPGGYFPIRHKEIPGDTGQRERTYEKWNVSNNMIGKRWKELSEVIGGPDIMIRPAWANEQHTKIEWHFCHGGEAYPFIPQTWVPDFDTTVPQGLIEDVSINSTGKDIIHRVWCTGSGEGEGKAIGIAEDLTSVFKHRAPFLEAVITDSDQSDLTQLTQKAWGALRSRQVMTDQVTLSFLADNPKTPLGSFHVGDIATVTTAGWFSIPDGTRRMRIIKLNGSLDGKITIDFQAAQW</sequence>
<protein>
    <submittedName>
        <fullName evidence="1">Minor tail protein</fullName>
    </submittedName>
</protein>
<proteinExistence type="predicted"/>